<dbReference type="GO" id="GO:0004494">
    <property type="term" value="F:methylmalonyl-CoA mutase activity"/>
    <property type="evidence" value="ECO:0007669"/>
    <property type="project" value="InterPro"/>
</dbReference>
<dbReference type="InterPro" id="IPR006099">
    <property type="entry name" value="MeMalonylCoA_mutase_a/b_cat"/>
</dbReference>
<protein>
    <submittedName>
        <fullName evidence="3">Methylmalonyl-CoA mutase</fullName>
    </submittedName>
</protein>
<dbReference type="EMBL" id="QZKI01000003">
    <property type="protein sequence ID" value="RJP75430.1"/>
    <property type="molecule type" value="Genomic_DNA"/>
</dbReference>
<reference evidence="3 4" key="1">
    <citation type="journal article" date="2017" name="ISME J.">
        <title>Energy and carbon metabolisms in a deep terrestrial subsurface fluid microbial community.</title>
        <authorList>
            <person name="Momper L."/>
            <person name="Jungbluth S.P."/>
            <person name="Lee M.D."/>
            <person name="Amend J.P."/>
        </authorList>
    </citation>
    <scope>NUCLEOTIDE SEQUENCE [LARGE SCALE GENOMIC DNA]</scope>
    <source>
        <strain evidence="3">SURF_17</strain>
    </source>
</reference>
<dbReference type="Pfam" id="PF01642">
    <property type="entry name" value="MM_CoA_mutase"/>
    <property type="match status" value="1"/>
</dbReference>
<dbReference type="InterPro" id="IPR006098">
    <property type="entry name" value="MMCoA_mutase_a_cat"/>
</dbReference>
<gene>
    <name evidence="3" type="ORF">C4532_00370</name>
</gene>
<evidence type="ECO:0000256" key="1">
    <source>
        <dbReference type="ARBA" id="ARBA00023235"/>
    </source>
</evidence>
<accession>A0A419F9L2</accession>
<dbReference type="Proteomes" id="UP000285961">
    <property type="component" value="Unassembled WGS sequence"/>
</dbReference>
<evidence type="ECO:0000259" key="2">
    <source>
        <dbReference type="Pfam" id="PF01642"/>
    </source>
</evidence>
<dbReference type="SUPFAM" id="SSF51703">
    <property type="entry name" value="Cobalamin (vitamin B12)-dependent enzymes"/>
    <property type="match status" value="1"/>
</dbReference>
<feature type="domain" description="Methylmalonyl-CoA mutase alpha/beta chain catalytic" evidence="2">
    <location>
        <begin position="47"/>
        <end position="562"/>
    </location>
</feature>
<dbReference type="AlphaFoldDB" id="A0A419F9L2"/>
<dbReference type="NCBIfam" id="TIGR00641">
    <property type="entry name" value="acid_CoA_mut_N"/>
    <property type="match status" value="1"/>
</dbReference>
<comment type="caution">
    <text evidence="3">The sequence shown here is derived from an EMBL/GenBank/DDBJ whole genome shotgun (WGS) entry which is preliminary data.</text>
</comment>
<proteinExistence type="predicted"/>
<name>A0A419F9L2_9BACT</name>
<dbReference type="InterPro" id="IPR016176">
    <property type="entry name" value="Cbl-dep_enz_cat"/>
</dbReference>
<dbReference type="PANTHER" id="PTHR48101">
    <property type="entry name" value="METHYLMALONYL-COA MUTASE, MITOCHONDRIAL-RELATED"/>
    <property type="match status" value="1"/>
</dbReference>
<dbReference type="GO" id="GO:0031419">
    <property type="term" value="F:cobalamin binding"/>
    <property type="evidence" value="ECO:0007669"/>
    <property type="project" value="InterPro"/>
</dbReference>
<evidence type="ECO:0000313" key="4">
    <source>
        <dbReference type="Proteomes" id="UP000285961"/>
    </source>
</evidence>
<keyword evidence="1" id="KW-0413">Isomerase</keyword>
<dbReference type="Gene3D" id="3.20.20.240">
    <property type="entry name" value="Methylmalonyl-CoA mutase"/>
    <property type="match status" value="1"/>
</dbReference>
<organism evidence="3 4">
    <name type="scientific">Candidatus Abyssobacteria bacterium SURF_17</name>
    <dbReference type="NCBI Taxonomy" id="2093361"/>
    <lineage>
        <taxon>Bacteria</taxon>
        <taxon>Pseudomonadati</taxon>
        <taxon>Candidatus Hydrogenedentota</taxon>
        <taxon>Candidatus Abyssobacteria</taxon>
    </lineage>
</organism>
<sequence>MTPRYRCQFKGAITMTRPVASELDAVAEAKARWTTERRVDDIPRATTESGAEIKAVYTPDEVADIDYLEQIGFPGEYPFTRGIFPGMYRKKVWTMRQYAGYGTAEETNERWKFLLNSGQPALSCAFDLPTQMGYDSDDPVIVDEVGRAGVAIDTLRDFEILYQDLPMNWLGTSFTINSTAPIILAMYIATAGKQGVRPDELMGTVQNDILKEYVARGTWLYPPGPSVRLTTDIIEYCTRSMPRFYPISIASCHIRDAGANMSDAIGFSLSNAITYVQSALDRGLDVDEFAPRLTFIDGAGPYIFEEVAKFRAVRRIWARIMKERFGARKRESMCFRFAAGVGGSYFRAEDPDLNLVRGAYGALALALAGVQSMLVAAKDEAFAIPTEETARLALATQQVLAEETDVTKTVDPLGGSYYVEALTNVKEHEVLAVIDKIESLGGSVRAIEAGYMQKVVADGAFTRQKMEESGELTFIGANKYAVKKTCDEMQLHESNPESVTRQVARLKEVKNTRNHSVVSASLKKLHDAARGSDNLMPFIIDAVKAYATVGEISSTLREIFGEFKEPIVV</sequence>
<evidence type="ECO:0000313" key="3">
    <source>
        <dbReference type="EMBL" id="RJP75430.1"/>
    </source>
</evidence>
<dbReference type="PANTHER" id="PTHR48101:SF1">
    <property type="entry name" value="METHYLMALONYL-COA MUTASE, LARGE SUBUNIT"/>
    <property type="match status" value="1"/>
</dbReference>